<dbReference type="Proteomes" id="UP000093080">
    <property type="component" value="Unassembled WGS sequence"/>
</dbReference>
<evidence type="ECO:0000313" key="2">
    <source>
        <dbReference type="Proteomes" id="UP000093080"/>
    </source>
</evidence>
<dbReference type="AlphaFoldDB" id="A0A1B9F474"/>
<dbReference type="STRING" id="1156395.DBT_1792"/>
<comment type="caution">
    <text evidence="1">The sequence shown here is derived from an EMBL/GenBank/DDBJ whole genome shotgun (WGS) entry which is preliminary data.</text>
</comment>
<organism evidence="1 2">
    <name type="scientific">Dissulfuribacter thermophilus</name>
    <dbReference type="NCBI Taxonomy" id="1156395"/>
    <lineage>
        <taxon>Bacteria</taxon>
        <taxon>Pseudomonadati</taxon>
        <taxon>Thermodesulfobacteriota</taxon>
        <taxon>Dissulfuribacteria</taxon>
        <taxon>Dissulfuribacterales</taxon>
        <taxon>Dissulfuribacteraceae</taxon>
        <taxon>Dissulfuribacter</taxon>
    </lineage>
</organism>
<dbReference type="EMBL" id="MAGO01000009">
    <property type="protein sequence ID" value="OCC14732.1"/>
    <property type="molecule type" value="Genomic_DNA"/>
</dbReference>
<evidence type="ECO:0000313" key="1">
    <source>
        <dbReference type="EMBL" id="OCC14732.1"/>
    </source>
</evidence>
<proteinExistence type="predicted"/>
<dbReference type="RefSeq" id="WP_153304059.1">
    <property type="nucleotide sequence ID" value="NZ_MAGO01000009.1"/>
</dbReference>
<accession>A0A1B9F474</accession>
<sequence>MGKQNAVINNLVQLLGDHLMAKDYKVVASQGIRVKPLSQNSSIRN</sequence>
<protein>
    <submittedName>
        <fullName evidence="1">Uncharacterized protein</fullName>
    </submittedName>
</protein>
<keyword evidence="2" id="KW-1185">Reference proteome</keyword>
<gene>
    <name evidence="1" type="ORF">DBT_1792</name>
</gene>
<name>A0A1B9F474_9BACT</name>
<reference evidence="1 2" key="1">
    <citation type="submission" date="2016-06" db="EMBL/GenBank/DDBJ databases">
        <title>Respiratory ammonification of nitrate coupled to the oxidation of elemental sulfur in deep-sea autotrophic thermophilic bacteria.</title>
        <authorList>
            <person name="Slobodkina G.B."/>
            <person name="Mardanov A.V."/>
            <person name="Ravin N.V."/>
            <person name="Frolova A.A."/>
            <person name="Viryasiv M.B."/>
            <person name="Chernyh N.A."/>
            <person name="Bonch-Osmolovskaya E.A."/>
            <person name="Slobodkin A.I."/>
        </authorList>
    </citation>
    <scope>NUCLEOTIDE SEQUENCE [LARGE SCALE GENOMIC DNA]</scope>
    <source>
        <strain evidence="1 2">S69</strain>
    </source>
</reference>